<sequence length="961" mass="107859">MTATNAQLITGRPPSFTDFDKQNLIVPEGGSIDLKCPLIFDGFDIEWFKNSETLQKTGEKLNFPIVSRSDTGEYQCFASNGIGGAFSPVVNVTVLYEYLYSIFGYVDAFDEEDESFYTQTVSPTDYFLLQPPHLISSPFLKVSWRWLFEGQEIFINETHYISTKGDLVILKAQGHFGSYQVEADSEKGAAFSEKYSVIEGKGFSPSPDFSIVLRPKDITINPEISKSAIFECVPGLYGRYPAEIKWFLDGKALIIDERQIRTEHSNRRLVINNVMELIKNGIHSAKIRCEAKTAEEEFIQFAEAHLEIIEKPEINRQILPSEMSYSLGSSIKLECKTTKAWPRARFQWYFNKEKISKTNSEILKIDHLEDKHYGVYQCKASNSAGADIAQIWIKKADDGKFSNNVQSNKKLIIVDRPEDKTVAAGKDATFECRSEDPHNTQLLWTFNGTEIPRTNPHYTTTSTTLTIHQTKKTDNGVYTCFASSNELTSQASARLTVSGSTLLEYGPSNQSLLIGSNVHIPCKLSDEYSSRTDLWTTWTRNGIEIPATGDAMRRISINGGNLIINSVGPDSIGLYSCKVRSVNGEEESSSGWLKIIEKPSMPINVHATLVNDTVPAKIRVSWRPGFDGNSPIIRHKIEMRTFGTTTNLWSEWETIIENVPSELNESLIDNIKPSSTAEFRVISFNKYGPGKASRNSENITMPQQPPAAAPRNVVASARSSNSIMVQWQPPPPELFNGEILGYVIRYKLAGYASVDWNEKNISNANARNSLIENLIQWKEYEFQIAAFNERGLGVFSKPYEVTTLEGQPMQAPQNVHVQVINSTAIKLSFDPPDQQLIPGVNLGYKIEIWKGPAHFRQPYRTVKVLPELTRIDEEIGNLEKFGHYNITTLCYTSPGDGPSSDPIEVITDEDLPGAVASIDFDQVMSDSVLLKWEPPTEPNGILLSKFSFFHIELKTNKSLFF</sequence>
<feature type="domain" description="Fibronectin type-III" evidence="13">
    <location>
        <begin position="811"/>
        <end position="910"/>
    </location>
</feature>
<dbReference type="InterPro" id="IPR003598">
    <property type="entry name" value="Ig_sub2"/>
</dbReference>
<dbReference type="InterPro" id="IPR013783">
    <property type="entry name" value="Ig-like_fold"/>
</dbReference>
<keyword evidence="14" id="KW-1185">Reference proteome</keyword>
<dbReference type="Gene3D" id="2.60.40.10">
    <property type="entry name" value="Immunoglobulins"/>
    <property type="match status" value="9"/>
</dbReference>
<dbReference type="InterPro" id="IPR003599">
    <property type="entry name" value="Ig_sub"/>
</dbReference>
<dbReference type="Pfam" id="PF00041">
    <property type="entry name" value="fn3"/>
    <property type="match status" value="1"/>
</dbReference>
<evidence type="ECO:0000256" key="10">
    <source>
        <dbReference type="ARBA" id="ARBA00023319"/>
    </source>
</evidence>
<dbReference type="FunFam" id="2.60.40.10:FF:000158">
    <property type="entry name" value="Sidekick cell adhesion molecule 2"/>
    <property type="match status" value="1"/>
</dbReference>
<organism evidence="14 15">
    <name type="scientific">Panagrolaimus davidi</name>
    <dbReference type="NCBI Taxonomy" id="227884"/>
    <lineage>
        <taxon>Eukaryota</taxon>
        <taxon>Metazoa</taxon>
        <taxon>Ecdysozoa</taxon>
        <taxon>Nematoda</taxon>
        <taxon>Chromadorea</taxon>
        <taxon>Rhabditida</taxon>
        <taxon>Tylenchina</taxon>
        <taxon>Panagrolaimomorpha</taxon>
        <taxon>Panagrolaimoidea</taxon>
        <taxon>Panagrolaimidae</taxon>
        <taxon>Panagrolaimus</taxon>
    </lineage>
</organism>
<evidence type="ECO:0000256" key="5">
    <source>
        <dbReference type="ARBA" id="ARBA00022889"/>
    </source>
</evidence>
<dbReference type="PROSITE" id="PS50835">
    <property type="entry name" value="IG_LIKE"/>
    <property type="match status" value="4"/>
</dbReference>
<dbReference type="SUPFAM" id="SSF49265">
    <property type="entry name" value="Fibronectin type III"/>
    <property type="match status" value="2"/>
</dbReference>
<accession>A0A914Q6E9</accession>
<keyword evidence="10" id="KW-0393">Immunoglobulin domain</keyword>
<feature type="domain" description="Fibronectin type-III" evidence="13">
    <location>
        <begin position="601"/>
        <end position="704"/>
    </location>
</feature>
<evidence type="ECO:0000256" key="11">
    <source>
        <dbReference type="ARBA" id="ARBA00061621"/>
    </source>
</evidence>
<evidence type="ECO:0000256" key="8">
    <source>
        <dbReference type="ARBA" id="ARBA00023157"/>
    </source>
</evidence>
<dbReference type="SMART" id="SM00408">
    <property type="entry name" value="IGc2"/>
    <property type="match status" value="4"/>
</dbReference>
<evidence type="ECO:0000256" key="6">
    <source>
        <dbReference type="ARBA" id="ARBA00022989"/>
    </source>
</evidence>
<dbReference type="PANTHER" id="PTHR44170:SF6">
    <property type="entry name" value="CONTACTIN"/>
    <property type="match status" value="1"/>
</dbReference>
<keyword evidence="3" id="KW-0732">Signal</keyword>
<name>A0A914Q6E9_9BILA</name>
<evidence type="ECO:0000256" key="3">
    <source>
        <dbReference type="ARBA" id="ARBA00022729"/>
    </source>
</evidence>
<feature type="domain" description="Fibronectin type-III" evidence="13">
    <location>
        <begin position="709"/>
        <end position="806"/>
    </location>
</feature>
<evidence type="ECO:0000256" key="7">
    <source>
        <dbReference type="ARBA" id="ARBA00023136"/>
    </source>
</evidence>
<comment type="similarity">
    <text evidence="11">Belongs to the sidekick family.</text>
</comment>
<evidence type="ECO:0000259" key="13">
    <source>
        <dbReference type="PROSITE" id="PS50853"/>
    </source>
</evidence>
<protein>
    <submittedName>
        <fullName evidence="15">Uncharacterized protein</fullName>
    </submittedName>
</protein>
<dbReference type="CDD" id="cd00096">
    <property type="entry name" value="Ig"/>
    <property type="match status" value="1"/>
</dbReference>
<evidence type="ECO:0000313" key="14">
    <source>
        <dbReference type="Proteomes" id="UP000887578"/>
    </source>
</evidence>
<evidence type="ECO:0000256" key="9">
    <source>
        <dbReference type="ARBA" id="ARBA00023180"/>
    </source>
</evidence>
<evidence type="ECO:0000256" key="1">
    <source>
        <dbReference type="ARBA" id="ARBA00004479"/>
    </source>
</evidence>
<proteinExistence type="inferred from homology"/>
<feature type="domain" description="Ig-like" evidence="12">
    <location>
        <begin position="14"/>
        <end position="93"/>
    </location>
</feature>
<dbReference type="CDD" id="cd00063">
    <property type="entry name" value="FN3"/>
    <property type="match status" value="3"/>
</dbReference>
<dbReference type="PANTHER" id="PTHR44170">
    <property type="entry name" value="PROTEIN SIDEKICK"/>
    <property type="match status" value="1"/>
</dbReference>
<keyword evidence="7" id="KW-0472">Membrane</keyword>
<dbReference type="PROSITE" id="PS50853">
    <property type="entry name" value="FN3"/>
    <property type="match status" value="3"/>
</dbReference>
<dbReference type="InterPro" id="IPR036116">
    <property type="entry name" value="FN3_sf"/>
</dbReference>
<dbReference type="GO" id="GO:0098609">
    <property type="term" value="P:cell-cell adhesion"/>
    <property type="evidence" value="ECO:0007669"/>
    <property type="project" value="TreeGrafter"/>
</dbReference>
<dbReference type="SMART" id="SM00060">
    <property type="entry name" value="FN3"/>
    <property type="match status" value="3"/>
</dbReference>
<comment type="subcellular location">
    <subcellularLocation>
        <location evidence="1">Membrane</location>
        <topology evidence="1">Single-pass type I membrane protein</topology>
    </subcellularLocation>
</comment>
<feature type="domain" description="Ig-like" evidence="12">
    <location>
        <begin position="312"/>
        <end position="389"/>
    </location>
</feature>
<dbReference type="WBParaSite" id="PDA_v2.g2704.t1">
    <property type="protein sequence ID" value="PDA_v2.g2704.t1"/>
    <property type="gene ID" value="PDA_v2.g2704"/>
</dbReference>
<reference evidence="15" key="1">
    <citation type="submission" date="2022-11" db="UniProtKB">
        <authorList>
            <consortium name="WormBaseParasite"/>
        </authorList>
    </citation>
    <scope>IDENTIFICATION</scope>
</reference>
<feature type="domain" description="Ig-like" evidence="12">
    <location>
        <begin position="409"/>
        <end position="496"/>
    </location>
</feature>
<dbReference type="InterPro" id="IPR003961">
    <property type="entry name" value="FN3_dom"/>
</dbReference>
<dbReference type="InterPro" id="IPR036179">
    <property type="entry name" value="Ig-like_dom_sf"/>
</dbReference>
<dbReference type="InterPro" id="IPR007110">
    <property type="entry name" value="Ig-like_dom"/>
</dbReference>
<feature type="domain" description="Ig-like" evidence="12">
    <location>
        <begin position="515"/>
        <end position="590"/>
    </location>
</feature>
<dbReference type="GO" id="GO:0016020">
    <property type="term" value="C:membrane"/>
    <property type="evidence" value="ECO:0007669"/>
    <property type="project" value="UniProtKB-SubCell"/>
</dbReference>
<evidence type="ECO:0000256" key="4">
    <source>
        <dbReference type="ARBA" id="ARBA00022737"/>
    </source>
</evidence>
<keyword evidence="9" id="KW-0325">Glycoprotein</keyword>
<dbReference type="FunFam" id="2.60.40.10:FF:000028">
    <property type="entry name" value="Neuronal cell adhesion molecule"/>
    <property type="match status" value="1"/>
</dbReference>
<dbReference type="Proteomes" id="UP000887578">
    <property type="component" value="Unplaced"/>
</dbReference>
<keyword evidence="4" id="KW-0677">Repeat</keyword>
<evidence type="ECO:0000313" key="15">
    <source>
        <dbReference type="WBParaSite" id="PDA_v2.g2704.t1"/>
    </source>
</evidence>
<evidence type="ECO:0000256" key="2">
    <source>
        <dbReference type="ARBA" id="ARBA00022692"/>
    </source>
</evidence>
<dbReference type="Pfam" id="PF13927">
    <property type="entry name" value="Ig_3"/>
    <property type="match status" value="3"/>
</dbReference>
<keyword evidence="6" id="KW-1133">Transmembrane helix</keyword>
<keyword evidence="5" id="KW-0130">Cell adhesion</keyword>
<evidence type="ECO:0000259" key="12">
    <source>
        <dbReference type="PROSITE" id="PS50835"/>
    </source>
</evidence>
<dbReference type="SMART" id="SM00409">
    <property type="entry name" value="IG"/>
    <property type="match status" value="4"/>
</dbReference>
<dbReference type="SUPFAM" id="SSF48726">
    <property type="entry name" value="Immunoglobulin"/>
    <property type="match status" value="5"/>
</dbReference>
<dbReference type="AlphaFoldDB" id="A0A914Q6E9"/>
<keyword evidence="2" id="KW-0812">Transmembrane</keyword>
<keyword evidence="8" id="KW-1015">Disulfide bond</keyword>